<name>A0ABS4JB98_9BACL</name>
<keyword evidence="1" id="KW-0472">Membrane</keyword>
<evidence type="ECO:0000256" key="1">
    <source>
        <dbReference type="SAM" id="Phobius"/>
    </source>
</evidence>
<organism evidence="3 4">
    <name type="scientific">Paenibacillus shirakamiensis</name>
    <dbReference type="NCBI Taxonomy" id="1265935"/>
    <lineage>
        <taxon>Bacteria</taxon>
        <taxon>Bacillati</taxon>
        <taxon>Bacillota</taxon>
        <taxon>Bacilli</taxon>
        <taxon>Bacillales</taxon>
        <taxon>Paenibacillaceae</taxon>
        <taxon>Paenibacillus</taxon>
    </lineage>
</organism>
<comment type="caution">
    <text evidence="3">The sequence shown here is derived from an EMBL/GenBank/DDBJ whole genome shotgun (WGS) entry which is preliminary data.</text>
</comment>
<evidence type="ECO:0000313" key="4">
    <source>
        <dbReference type="Proteomes" id="UP001519288"/>
    </source>
</evidence>
<dbReference type="Pfam" id="PF08955">
    <property type="entry name" value="BofC_C"/>
    <property type="match status" value="1"/>
</dbReference>
<evidence type="ECO:0000259" key="2">
    <source>
        <dbReference type="Pfam" id="PF08955"/>
    </source>
</evidence>
<dbReference type="InterPro" id="IPR015050">
    <property type="entry name" value="BofC_C"/>
</dbReference>
<feature type="transmembrane region" description="Helical" evidence="1">
    <location>
        <begin position="20"/>
        <end position="38"/>
    </location>
</feature>
<reference evidence="3 4" key="1">
    <citation type="submission" date="2021-03" db="EMBL/GenBank/DDBJ databases">
        <title>Genomic Encyclopedia of Type Strains, Phase IV (KMG-IV): sequencing the most valuable type-strain genomes for metagenomic binning, comparative biology and taxonomic classification.</title>
        <authorList>
            <person name="Goeker M."/>
        </authorList>
    </citation>
    <scope>NUCLEOTIDE SEQUENCE [LARGE SCALE GENOMIC DNA]</scope>
    <source>
        <strain evidence="3 4">DSM 26806</strain>
    </source>
</reference>
<dbReference type="Gene3D" id="3.30.70.1740">
    <property type="entry name" value="Bypass-of-forespore C, C-terminal domain"/>
    <property type="match status" value="1"/>
</dbReference>
<dbReference type="RefSeq" id="WP_209858101.1">
    <property type="nucleotide sequence ID" value="NZ_JAGGLD010000001.1"/>
</dbReference>
<keyword evidence="1" id="KW-1133">Transmembrane helix</keyword>
<accession>A0ABS4JB98</accession>
<dbReference type="Proteomes" id="UP001519288">
    <property type="component" value="Unassembled WGS sequence"/>
</dbReference>
<keyword evidence="1" id="KW-0812">Transmembrane</keyword>
<sequence>MNIFNIKKQFKRRWRRWKRAAWTITACSIVAFMAWLGMPLSEQLQETMTQAAKPLTQETLLKLKNVSRSPDLLMEELQASHSKKMSVHLIKVYKCGEETQSLGRLKGSEIIDRLKQHPTWQGRIDQQGEVWLESPVNDLSEACKRRGYMGLDAEGNLSLFDGPPQDRNVIHTFFQMDMERIESSLPEKVVNQLKQGIRIQDVEEYNSVISTFSDYAKEQTQKVMQQHR</sequence>
<evidence type="ECO:0000313" key="3">
    <source>
        <dbReference type="EMBL" id="MBP1998992.1"/>
    </source>
</evidence>
<dbReference type="EMBL" id="JAGGLD010000001">
    <property type="protein sequence ID" value="MBP1998992.1"/>
    <property type="molecule type" value="Genomic_DNA"/>
</dbReference>
<gene>
    <name evidence="3" type="ORF">J2Z69_000011</name>
</gene>
<feature type="domain" description="Bypass of forespore C C-terminal" evidence="2">
    <location>
        <begin position="137"/>
        <end position="213"/>
    </location>
</feature>
<protein>
    <submittedName>
        <fullName evidence="3">Forespore regulator of the sigma-K checkpoint</fullName>
    </submittedName>
</protein>
<keyword evidence="4" id="KW-1185">Reference proteome</keyword>
<dbReference type="InterPro" id="IPR038117">
    <property type="entry name" value="BofC_C_sf"/>
</dbReference>
<proteinExistence type="predicted"/>